<protein>
    <recommendedName>
        <fullName evidence="3">ArsR family transcriptional regulator</fullName>
    </recommendedName>
</protein>
<dbReference type="InterPro" id="IPR036390">
    <property type="entry name" value="WH_DNA-bd_sf"/>
</dbReference>
<dbReference type="InterPro" id="IPR036388">
    <property type="entry name" value="WH-like_DNA-bd_sf"/>
</dbReference>
<dbReference type="Gene3D" id="1.10.10.10">
    <property type="entry name" value="Winged helix-like DNA-binding domain superfamily/Winged helix DNA-binding domain"/>
    <property type="match status" value="1"/>
</dbReference>
<keyword evidence="2" id="KW-1185">Reference proteome</keyword>
<reference evidence="1 2" key="1">
    <citation type="submission" date="2018-05" db="EMBL/GenBank/DDBJ databases">
        <title>Genomic Encyclopedia of Type Strains, Phase IV (KMG-IV): sequencing the most valuable type-strain genomes for metagenomic binning, comparative biology and taxonomic classification.</title>
        <authorList>
            <person name="Goeker M."/>
        </authorList>
    </citation>
    <scope>NUCLEOTIDE SEQUENCE [LARGE SCALE GENOMIC DNA]</scope>
    <source>
        <strain evidence="1 2">DSM 24906</strain>
    </source>
</reference>
<evidence type="ECO:0000313" key="1">
    <source>
        <dbReference type="EMBL" id="PWJ91277.1"/>
    </source>
</evidence>
<proteinExistence type="predicted"/>
<dbReference type="AlphaFoldDB" id="A0AA45C6F6"/>
<sequence length="104" mass="12453">MLEEIFGTELKIKILKLFKEYERLRFTEIKEILNSGAGSTKSSLGELVNYGILNRFDDGPKKVYYSLNKDYKEFLFKIFEIEEEFSFKHDKQKMFVDFFGIRNK</sequence>
<evidence type="ECO:0008006" key="3">
    <source>
        <dbReference type="Google" id="ProtNLM"/>
    </source>
</evidence>
<evidence type="ECO:0000313" key="2">
    <source>
        <dbReference type="Proteomes" id="UP000245921"/>
    </source>
</evidence>
<gene>
    <name evidence="1" type="ORF">C7380_11185</name>
</gene>
<dbReference type="RefSeq" id="WP_109605098.1">
    <property type="nucleotide sequence ID" value="NZ_JAMHJO010000001.1"/>
</dbReference>
<name>A0AA45C6F6_9BACT</name>
<dbReference type="EMBL" id="QGGI01000011">
    <property type="protein sequence ID" value="PWJ91277.1"/>
    <property type="molecule type" value="Genomic_DNA"/>
</dbReference>
<accession>A0AA45C6F6</accession>
<dbReference type="SUPFAM" id="SSF46785">
    <property type="entry name" value="Winged helix' DNA-binding domain"/>
    <property type="match status" value="1"/>
</dbReference>
<comment type="caution">
    <text evidence="1">The sequence shown here is derived from an EMBL/GenBank/DDBJ whole genome shotgun (WGS) entry which is preliminary data.</text>
</comment>
<organism evidence="1 2">
    <name type="scientific">Oceanotoga teriensis</name>
    <dbReference type="NCBI Taxonomy" id="515440"/>
    <lineage>
        <taxon>Bacteria</taxon>
        <taxon>Thermotogati</taxon>
        <taxon>Thermotogota</taxon>
        <taxon>Thermotogae</taxon>
        <taxon>Petrotogales</taxon>
        <taxon>Petrotogaceae</taxon>
        <taxon>Oceanotoga</taxon>
    </lineage>
</organism>
<dbReference type="Proteomes" id="UP000245921">
    <property type="component" value="Unassembled WGS sequence"/>
</dbReference>